<evidence type="ECO:0000256" key="1">
    <source>
        <dbReference type="SAM" id="Phobius"/>
    </source>
</evidence>
<evidence type="ECO:0000313" key="3">
    <source>
        <dbReference type="Proteomes" id="UP001153292"/>
    </source>
</evidence>
<name>A0ABN8LA32_CHISP</name>
<keyword evidence="3" id="KW-1185">Reference proteome</keyword>
<reference evidence="2" key="1">
    <citation type="submission" date="2021-12" db="EMBL/GenBank/DDBJ databases">
        <authorList>
            <person name="King R."/>
        </authorList>
    </citation>
    <scope>NUCLEOTIDE SEQUENCE</scope>
</reference>
<keyword evidence="1" id="KW-1133">Transmembrane helix</keyword>
<keyword evidence="1" id="KW-0812">Transmembrane</keyword>
<accession>A0ABN8LA32</accession>
<gene>
    <name evidence="2" type="ORF">CHILSU_LOCUS7207</name>
</gene>
<dbReference type="EMBL" id="OU963919">
    <property type="protein sequence ID" value="CAH2987628.1"/>
    <property type="molecule type" value="Genomic_DNA"/>
</dbReference>
<sequence length="100" mass="11625">MDALVDSMVDFVRTRQLNIAVAGLLTLIYLAYQYWGIVFKAQGVGDELDCHHTTRLSRSRSRSASRSRTRAGHYDYKLDDKHGRRRKRRCPDCSLCNFEE</sequence>
<keyword evidence="1" id="KW-0472">Membrane</keyword>
<proteinExistence type="predicted"/>
<feature type="transmembrane region" description="Helical" evidence="1">
    <location>
        <begin position="17"/>
        <end position="35"/>
    </location>
</feature>
<dbReference type="Proteomes" id="UP001153292">
    <property type="component" value="Chromosome 26"/>
</dbReference>
<protein>
    <submittedName>
        <fullName evidence="2">Uncharacterized protein</fullName>
    </submittedName>
</protein>
<organism evidence="2 3">
    <name type="scientific">Chilo suppressalis</name>
    <name type="common">Asiatic rice borer moth</name>
    <dbReference type="NCBI Taxonomy" id="168631"/>
    <lineage>
        <taxon>Eukaryota</taxon>
        <taxon>Metazoa</taxon>
        <taxon>Ecdysozoa</taxon>
        <taxon>Arthropoda</taxon>
        <taxon>Hexapoda</taxon>
        <taxon>Insecta</taxon>
        <taxon>Pterygota</taxon>
        <taxon>Neoptera</taxon>
        <taxon>Endopterygota</taxon>
        <taxon>Lepidoptera</taxon>
        <taxon>Glossata</taxon>
        <taxon>Ditrysia</taxon>
        <taxon>Pyraloidea</taxon>
        <taxon>Crambidae</taxon>
        <taxon>Crambinae</taxon>
        <taxon>Chilo</taxon>
    </lineage>
</organism>
<evidence type="ECO:0000313" key="2">
    <source>
        <dbReference type="EMBL" id="CAH2987628.1"/>
    </source>
</evidence>